<dbReference type="InParanoid" id="A0A0V1C319"/>
<evidence type="ECO:0000313" key="1">
    <source>
        <dbReference type="EMBL" id="KRY43521.1"/>
    </source>
</evidence>
<protein>
    <submittedName>
        <fullName evidence="1">Uncharacterized protein</fullName>
    </submittedName>
</protein>
<proteinExistence type="predicted"/>
<evidence type="ECO:0000313" key="2">
    <source>
        <dbReference type="Proteomes" id="UP000054776"/>
    </source>
</evidence>
<organism evidence="1 2">
    <name type="scientific">Trichinella spiralis</name>
    <name type="common">Trichina worm</name>
    <dbReference type="NCBI Taxonomy" id="6334"/>
    <lineage>
        <taxon>Eukaryota</taxon>
        <taxon>Metazoa</taxon>
        <taxon>Ecdysozoa</taxon>
        <taxon>Nematoda</taxon>
        <taxon>Enoplea</taxon>
        <taxon>Dorylaimia</taxon>
        <taxon>Trichinellida</taxon>
        <taxon>Trichinellidae</taxon>
        <taxon>Trichinella</taxon>
    </lineage>
</organism>
<dbReference type="EMBL" id="JYDH01000001">
    <property type="protein sequence ID" value="KRY43521.1"/>
    <property type="molecule type" value="Genomic_DNA"/>
</dbReference>
<keyword evidence="2" id="KW-1185">Reference proteome</keyword>
<sequence>MEMHLFCGCFAFSFITLQRKQGCFFEYISSVLSQLGISHDQKSMHALTSHAAKHKQLKICKIASGQFYIVMLKKKNEYFTTQEFIFNLECSETKNAVTKDMK</sequence>
<dbReference type="AlphaFoldDB" id="A0A0V1C319"/>
<dbReference type="Proteomes" id="UP000054776">
    <property type="component" value="Unassembled WGS sequence"/>
</dbReference>
<reference evidence="1 2" key="1">
    <citation type="submission" date="2015-01" db="EMBL/GenBank/DDBJ databases">
        <title>Evolution of Trichinella species and genotypes.</title>
        <authorList>
            <person name="Korhonen P.K."/>
            <person name="Edoardo P."/>
            <person name="Giuseppe L.R."/>
            <person name="Gasser R.B."/>
        </authorList>
    </citation>
    <scope>NUCLEOTIDE SEQUENCE [LARGE SCALE GENOMIC DNA]</scope>
    <source>
        <strain evidence="1">ISS3</strain>
    </source>
</reference>
<accession>A0A0V1C319</accession>
<comment type="caution">
    <text evidence="1">The sequence shown here is derived from an EMBL/GenBank/DDBJ whole genome shotgun (WGS) entry which is preliminary data.</text>
</comment>
<gene>
    <name evidence="1" type="ORF">T01_378</name>
</gene>
<name>A0A0V1C319_TRISP</name>